<dbReference type="EMBL" id="JAMSHJ010000004">
    <property type="protein sequence ID" value="KAI5415923.1"/>
    <property type="molecule type" value="Genomic_DNA"/>
</dbReference>
<evidence type="ECO:0000259" key="2">
    <source>
        <dbReference type="Pfam" id="PF25597"/>
    </source>
</evidence>
<gene>
    <name evidence="3" type="ORF">KIW84_041093</name>
</gene>
<reference evidence="3 4" key="1">
    <citation type="journal article" date="2022" name="Nat. Genet.">
        <title>Improved pea reference genome and pan-genome highlight genomic features and evolutionary characteristics.</title>
        <authorList>
            <person name="Yang T."/>
            <person name="Liu R."/>
            <person name="Luo Y."/>
            <person name="Hu S."/>
            <person name="Wang D."/>
            <person name="Wang C."/>
            <person name="Pandey M.K."/>
            <person name="Ge S."/>
            <person name="Xu Q."/>
            <person name="Li N."/>
            <person name="Li G."/>
            <person name="Huang Y."/>
            <person name="Saxena R.K."/>
            <person name="Ji Y."/>
            <person name="Li M."/>
            <person name="Yan X."/>
            <person name="He Y."/>
            <person name="Liu Y."/>
            <person name="Wang X."/>
            <person name="Xiang C."/>
            <person name="Varshney R.K."/>
            <person name="Ding H."/>
            <person name="Gao S."/>
            <person name="Zong X."/>
        </authorList>
    </citation>
    <scope>NUCLEOTIDE SEQUENCE [LARGE SCALE GENOMIC DNA]</scope>
    <source>
        <strain evidence="3 4">cv. Zhongwan 6</strain>
    </source>
</reference>
<organism evidence="3 4">
    <name type="scientific">Pisum sativum</name>
    <name type="common">Garden pea</name>
    <name type="synonym">Lathyrus oleraceus</name>
    <dbReference type="NCBI Taxonomy" id="3888"/>
    <lineage>
        <taxon>Eukaryota</taxon>
        <taxon>Viridiplantae</taxon>
        <taxon>Streptophyta</taxon>
        <taxon>Embryophyta</taxon>
        <taxon>Tracheophyta</taxon>
        <taxon>Spermatophyta</taxon>
        <taxon>Magnoliopsida</taxon>
        <taxon>eudicotyledons</taxon>
        <taxon>Gunneridae</taxon>
        <taxon>Pentapetalae</taxon>
        <taxon>rosids</taxon>
        <taxon>fabids</taxon>
        <taxon>Fabales</taxon>
        <taxon>Fabaceae</taxon>
        <taxon>Papilionoideae</taxon>
        <taxon>50 kb inversion clade</taxon>
        <taxon>NPAAA clade</taxon>
        <taxon>Hologalegina</taxon>
        <taxon>IRL clade</taxon>
        <taxon>Fabeae</taxon>
        <taxon>Lathyrus</taxon>
    </lineage>
</organism>
<sequence>MKVFGRLGYAATLTNHRTKFDSRARKCIFLGYKDGTKGFILYDLHSNTTFVSRNVVFYENTFPFKTAKASSHNTQPFVDSHLTPFDDITNTPHTPGPTDMTLDNSNNPFVIPLPNDNPHSDIDVSLGSATPTTDSNNHTPLITNDQTFTSLHPIHTDTNSSPQSNTQTTPTTQYATPLPDTDSNPNAIVPLRQSIRNSNPPSYLNDYHCYSAYNALHSLHPFEHHIKYPLSSVLTYNKCAPSYKHFCCTISSNTEPKTLSQANKLDCWRKAMIVELLALAENHTWDVVDLPHGDSLEDSST</sequence>
<proteinExistence type="predicted"/>
<evidence type="ECO:0000313" key="4">
    <source>
        <dbReference type="Proteomes" id="UP001058974"/>
    </source>
</evidence>
<evidence type="ECO:0000256" key="1">
    <source>
        <dbReference type="SAM" id="MobiDB-lite"/>
    </source>
</evidence>
<dbReference type="Pfam" id="PF25597">
    <property type="entry name" value="SH3_retrovirus"/>
    <property type="match status" value="1"/>
</dbReference>
<feature type="region of interest" description="Disordered" evidence="1">
    <location>
        <begin position="151"/>
        <end position="184"/>
    </location>
</feature>
<feature type="compositionally biased region" description="Low complexity" evidence="1">
    <location>
        <begin position="158"/>
        <end position="173"/>
    </location>
</feature>
<protein>
    <recommendedName>
        <fullName evidence="2">Retroviral polymerase SH3-like domain-containing protein</fullName>
    </recommendedName>
</protein>
<dbReference type="Gramene" id="Psat04G0109300-T2">
    <property type="protein sequence ID" value="KAI5415923.1"/>
    <property type="gene ID" value="KIW84_041093"/>
</dbReference>
<dbReference type="InterPro" id="IPR057670">
    <property type="entry name" value="SH3_retrovirus"/>
</dbReference>
<feature type="domain" description="Retroviral polymerase SH3-like" evidence="2">
    <location>
        <begin position="9"/>
        <end position="67"/>
    </location>
</feature>
<name>A0A9D4X8V1_PEA</name>
<accession>A0A9D4X8V1</accession>
<dbReference type="Proteomes" id="UP001058974">
    <property type="component" value="Chromosome 4"/>
</dbReference>
<dbReference type="AlphaFoldDB" id="A0A9D4X8V1"/>
<evidence type="ECO:0000313" key="3">
    <source>
        <dbReference type="EMBL" id="KAI5415923.1"/>
    </source>
</evidence>
<comment type="caution">
    <text evidence="3">The sequence shown here is derived from an EMBL/GenBank/DDBJ whole genome shotgun (WGS) entry which is preliminary data.</text>
</comment>
<keyword evidence="4" id="KW-1185">Reference proteome</keyword>